<gene>
    <name evidence="2" type="ORF">CEE69_07430</name>
</gene>
<evidence type="ECO:0000313" key="3">
    <source>
        <dbReference type="Proteomes" id="UP000225740"/>
    </source>
</evidence>
<organism evidence="2 3">
    <name type="scientific">Rhodopirellula bahusiensis</name>
    <dbReference type="NCBI Taxonomy" id="2014065"/>
    <lineage>
        <taxon>Bacteria</taxon>
        <taxon>Pseudomonadati</taxon>
        <taxon>Planctomycetota</taxon>
        <taxon>Planctomycetia</taxon>
        <taxon>Pirellulales</taxon>
        <taxon>Pirellulaceae</taxon>
        <taxon>Rhodopirellula</taxon>
    </lineage>
</organism>
<keyword evidence="3" id="KW-1185">Reference proteome</keyword>
<accession>A0A2G1WAF1</accession>
<dbReference type="EMBL" id="NIZW01000004">
    <property type="protein sequence ID" value="PHQ36015.1"/>
    <property type="molecule type" value="Genomic_DNA"/>
</dbReference>
<evidence type="ECO:0000256" key="1">
    <source>
        <dbReference type="SAM" id="MobiDB-lite"/>
    </source>
</evidence>
<sequence length="62" mass="6445">MIQTLEMHVKSARSGHAGNQCNSLAGGFKRRPAVLGFGSGVNGREAGMRSADANPTSLASRM</sequence>
<evidence type="ECO:0000313" key="2">
    <source>
        <dbReference type="EMBL" id="PHQ36015.1"/>
    </source>
</evidence>
<name>A0A2G1WAF1_9BACT</name>
<feature type="region of interest" description="Disordered" evidence="1">
    <location>
        <begin position="40"/>
        <end position="62"/>
    </location>
</feature>
<comment type="caution">
    <text evidence="2">The sequence shown here is derived from an EMBL/GenBank/DDBJ whole genome shotgun (WGS) entry which is preliminary data.</text>
</comment>
<reference evidence="2 3" key="1">
    <citation type="submission" date="2017-06" db="EMBL/GenBank/DDBJ databases">
        <title>Description of Rhodopirellula bahusiensis sp. nov.</title>
        <authorList>
            <person name="Kizina J."/>
            <person name="Harder J."/>
        </authorList>
    </citation>
    <scope>NUCLEOTIDE SEQUENCE [LARGE SCALE GENOMIC DNA]</scope>
    <source>
        <strain evidence="2 3">SWK21</strain>
    </source>
</reference>
<feature type="compositionally biased region" description="Polar residues" evidence="1">
    <location>
        <begin position="53"/>
        <end position="62"/>
    </location>
</feature>
<proteinExistence type="predicted"/>
<dbReference type="Proteomes" id="UP000225740">
    <property type="component" value="Unassembled WGS sequence"/>
</dbReference>
<protein>
    <submittedName>
        <fullName evidence="2">Uncharacterized protein</fullName>
    </submittedName>
</protein>
<dbReference type="AlphaFoldDB" id="A0A2G1WAF1"/>